<keyword evidence="6" id="KW-0539">Nucleus</keyword>
<evidence type="ECO:0000256" key="4">
    <source>
        <dbReference type="ARBA" id="ARBA00023125"/>
    </source>
</evidence>
<evidence type="ECO:0000256" key="6">
    <source>
        <dbReference type="ARBA" id="ARBA00023242"/>
    </source>
</evidence>
<evidence type="ECO:0000259" key="7">
    <source>
        <dbReference type="PROSITE" id="PS50048"/>
    </source>
</evidence>
<dbReference type="Pfam" id="PF00172">
    <property type="entry name" value="Zn_clus"/>
    <property type="match status" value="1"/>
</dbReference>
<dbReference type="Gene3D" id="4.10.240.10">
    <property type="entry name" value="Zn(2)-C6 fungal-type DNA-binding domain"/>
    <property type="match status" value="1"/>
</dbReference>
<evidence type="ECO:0000313" key="9">
    <source>
        <dbReference type="Proteomes" id="UP000184330"/>
    </source>
</evidence>
<dbReference type="GO" id="GO:0008270">
    <property type="term" value="F:zinc ion binding"/>
    <property type="evidence" value="ECO:0007669"/>
    <property type="project" value="InterPro"/>
</dbReference>
<evidence type="ECO:0000256" key="5">
    <source>
        <dbReference type="ARBA" id="ARBA00023163"/>
    </source>
</evidence>
<keyword evidence="9" id="KW-1185">Reference proteome</keyword>
<dbReference type="AlphaFoldDB" id="A0A1L7X981"/>
<evidence type="ECO:0000313" key="8">
    <source>
        <dbReference type="EMBL" id="CZR61572.1"/>
    </source>
</evidence>
<dbReference type="PANTHER" id="PTHR31779:SF4">
    <property type="entry name" value="2-NITROPROPANE DIOXYGENASE FAMILY, PUTATIVE (AFU_ORTHOLOGUE AFUA_2G17430)-RELATED"/>
    <property type="match status" value="1"/>
</dbReference>
<dbReference type="InterPro" id="IPR052478">
    <property type="entry name" value="Metabolite_Synth_Reg"/>
</dbReference>
<dbReference type="PROSITE" id="PS50048">
    <property type="entry name" value="ZN2_CY6_FUNGAL_2"/>
    <property type="match status" value="1"/>
</dbReference>
<keyword evidence="1" id="KW-0479">Metal-binding</keyword>
<dbReference type="PROSITE" id="PS00463">
    <property type="entry name" value="ZN2_CY6_FUNGAL_1"/>
    <property type="match status" value="1"/>
</dbReference>
<feature type="domain" description="Zn(2)-C6 fungal-type" evidence="7">
    <location>
        <begin position="22"/>
        <end position="51"/>
    </location>
</feature>
<protein>
    <submittedName>
        <fullName evidence="8">Related to RDR1 Transcriptional repressor (Zinc cluster protein), Repressor of drug resistance</fullName>
    </submittedName>
</protein>
<dbReference type="Proteomes" id="UP000184330">
    <property type="component" value="Unassembled WGS sequence"/>
</dbReference>
<keyword evidence="3" id="KW-0805">Transcription regulation</keyword>
<dbReference type="PANTHER" id="PTHR31779">
    <property type="entry name" value="2-NITROPROPANE DIOXYGENASE FAMILY, PUTATIVE (AFU_ORTHOLOGUE AFUA_2G17430)-RELATED"/>
    <property type="match status" value="1"/>
</dbReference>
<dbReference type="InterPro" id="IPR001138">
    <property type="entry name" value="Zn2Cys6_DnaBD"/>
</dbReference>
<proteinExistence type="predicted"/>
<organism evidence="8 9">
    <name type="scientific">Phialocephala subalpina</name>
    <dbReference type="NCBI Taxonomy" id="576137"/>
    <lineage>
        <taxon>Eukaryota</taxon>
        <taxon>Fungi</taxon>
        <taxon>Dikarya</taxon>
        <taxon>Ascomycota</taxon>
        <taxon>Pezizomycotina</taxon>
        <taxon>Leotiomycetes</taxon>
        <taxon>Helotiales</taxon>
        <taxon>Mollisiaceae</taxon>
        <taxon>Phialocephala</taxon>
        <taxon>Phialocephala fortinii species complex</taxon>
    </lineage>
</organism>
<evidence type="ECO:0000256" key="3">
    <source>
        <dbReference type="ARBA" id="ARBA00023015"/>
    </source>
</evidence>
<accession>A0A1L7X981</accession>
<dbReference type="CDD" id="cd12148">
    <property type="entry name" value="fungal_TF_MHR"/>
    <property type="match status" value="1"/>
</dbReference>
<dbReference type="SMART" id="SM00906">
    <property type="entry name" value="Fungal_trans"/>
    <property type="match status" value="1"/>
</dbReference>
<dbReference type="SMART" id="SM00066">
    <property type="entry name" value="GAL4"/>
    <property type="match status" value="1"/>
</dbReference>
<dbReference type="Pfam" id="PF04082">
    <property type="entry name" value="Fungal_trans"/>
    <property type="match status" value="1"/>
</dbReference>
<sequence length="609" mass="67423">MPPQRHLPPSTHPRVRQRSARACAPCRKRKIKCDGTDPCAACVGYGYDCVYNNPSPRNPPPTAAAASPSVPVINTGISKPIARAATITSVEGSENHEPWIPGTAITLGEPLKYREPFISSESLVECPTGDPLLLRALKTRFTSIHSAIAVPRKLGISLDMQNPPRLQSFGWNPGARSEPKVTRQGSLCSIISLDQIRQYSDIYFNEVHPYFGILEKDIYSICSEEFWRQQRKGMDFEACMCGVVALGSYFSPTPLPTEAEVVEHGRYLLDFTIAHAPANLSIKHVLAWMLRAIYLRCTTRPHLSWIASCNAMHIAEAIGLHREISENPVVCERANGRQQIEPLEISLRRRTFWVAVAFNQFLASEYGRTRVNLDMISCKPLQPQAGDFTLDVINIMTSVPKSQDFTTADISELLQSLRKTSEIPVKGAFLGLLRADACFCIYRMLRCTNVSLPICRADGLLDVIRVALDGVTFLSTMRQAWWNLIGTPFHCICVLLALGTSESFGMIPHALETLKNAAALYNSHLSNEALRTAHALVQGARDKKKQEIESLDRGLDAVGDLPPDPSPQTSATDNASFFEYNMGGGIGGFMEFLDLSNYYGNEQDAFMLT</sequence>
<reference evidence="8 9" key="1">
    <citation type="submission" date="2016-03" db="EMBL/GenBank/DDBJ databases">
        <authorList>
            <person name="Ploux O."/>
        </authorList>
    </citation>
    <scope>NUCLEOTIDE SEQUENCE [LARGE SCALE GENOMIC DNA]</scope>
    <source>
        <strain evidence="8 9">UAMH 11012</strain>
    </source>
</reference>
<dbReference type="OrthoDB" id="4064873at2759"/>
<keyword evidence="5" id="KW-0804">Transcription</keyword>
<evidence type="ECO:0000256" key="2">
    <source>
        <dbReference type="ARBA" id="ARBA00022833"/>
    </source>
</evidence>
<dbReference type="InterPro" id="IPR036864">
    <property type="entry name" value="Zn2-C6_fun-type_DNA-bd_sf"/>
</dbReference>
<dbReference type="GO" id="GO:0009410">
    <property type="term" value="P:response to xenobiotic stimulus"/>
    <property type="evidence" value="ECO:0007669"/>
    <property type="project" value="TreeGrafter"/>
</dbReference>
<dbReference type="EMBL" id="FJOG01000018">
    <property type="protein sequence ID" value="CZR61572.1"/>
    <property type="molecule type" value="Genomic_DNA"/>
</dbReference>
<dbReference type="GO" id="GO:0006351">
    <property type="term" value="P:DNA-templated transcription"/>
    <property type="evidence" value="ECO:0007669"/>
    <property type="project" value="InterPro"/>
</dbReference>
<dbReference type="CDD" id="cd00067">
    <property type="entry name" value="GAL4"/>
    <property type="match status" value="1"/>
</dbReference>
<gene>
    <name evidence="8" type="ORF">PAC_11469</name>
</gene>
<dbReference type="SUPFAM" id="SSF57701">
    <property type="entry name" value="Zn2/Cys6 DNA-binding domain"/>
    <property type="match status" value="1"/>
</dbReference>
<dbReference type="InterPro" id="IPR007219">
    <property type="entry name" value="XnlR_reg_dom"/>
</dbReference>
<dbReference type="GO" id="GO:0003677">
    <property type="term" value="F:DNA binding"/>
    <property type="evidence" value="ECO:0007669"/>
    <property type="project" value="UniProtKB-KW"/>
</dbReference>
<dbReference type="GO" id="GO:0000981">
    <property type="term" value="F:DNA-binding transcription factor activity, RNA polymerase II-specific"/>
    <property type="evidence" value="ECO:0007669"/>
    <property type="project" value="InterPro"/>
</dbReference>
<keyword evidence="2" id="KW-0862">Zinc</keyword>
<evidence type="ECO:0000256" key="1">
    <source>
        <dbReference type="ARBA" id="ARBA00022723"/>
    </source>
</evidence>
<name>A0A1L7X981_9HELO</name>
<keyword evidence="4" id="KW-0238">DNA-binding</keyword>